<keyword evidence="2" id="KW-0067">ATP-binding</keyword>
<accession>A0ABP6F202</accession>
<evidence type="ECO:0000313" key="3">
    <source>
        <dbReference type="Proteomes" id="UP001501666"/>
    </source>
</evidence>
<evidence type="ECO:0000313" key="2">
    <source>
        <dbReference type="EMBL" id="GAA2677932.1"/>
    </source>
</evidence>
<dbReference type="Proteomes" id="UP001501666">
    <property type="component" value="Unassembled WGS sequence"/>
</dbReference>
<protein>
    <submittedName>
        <fullName evidence="2">ATP-binding protein</fullName>
    </submittedName>
</protein>
<dbReference type="InterPro" id="IPR041664">
    <property type="entry name" value="AAA_16"/>
</dbReference>
<dbReference type="GO" id="GO:0005524">
    <property type="term" value="F:ATP binding"/>
    <property type="evidence" value="ECO:0007669"/>
    <property type="project" value="UniProtKB-KW"/>
</dbReference>
<sequence length="686" mass="75181">MHGGDDLVLGRRLQAARERAFVGREEELAVFDAALRGGCSVVYVYGPGGVGKSTLLRRFAEHAAATGRSVTTVDGHTLDPVPASFEAEAEAASVLGDEGAVLLIDTFERVQGLEGWLRERFLPRLPVDAVVVVAGRVPPDLMWQADPAWAGALRVLPLRDLRPAEAEALLDARGVSDELRGPLLAFAGGHPLALSLGAAVAVRDRKASSRWTPQQDVVATLLDQLVGEVPSAAHRHALEVCAHAYVTTEDLLREVLPDDAAELFAWLRRLPFAQSSPRGLFPHDVVREVLEADLRWRDPQGYADMHERINAHLAARIRAARDADVLGAVGSLFFLHRTVGSTAEFQSWSGDGEVYEDAFRPRDAEALVRLAAEVEGEESAAAVAFWSVRQPEAFRLHRRTATGEMVAACSWLRLSEPSDEEAADPIVATAWANARAFAPLRPGEHLAVGRTWTRPDHQGMSPVTDLIQWRSIGYCLRADRMAWSFMAMRHDDPMRDYLRYYDIHDIGQHAWLGGTEWALFAHDWRAVPAQAWLDRLNRLLLTGSEEASAAPAPALAVLSRAEFAEAVRRALKTLSRPGELAGNPLTSSRIVIETGSDPAAALRQLLEQAVASVGEDQRAVKFHRALSATYLHGAPTQEIAAERLGLPFTTYRRHLLAGVERVCEDLWHREIHGAAGTLTERHGHDG</sequence>
<dbReference type="EMBL" id="BAAATE010000019">
    <property type="protein sequence ID" value="GAA2677932.1"/>
    <property type="molecule type" value="Genomic_DNA"/>
</dbReference>
<dbReference type="Gene3D" id="3.40.50.300">
    <property type="entry name" value="P-loop containing nucleotide triphosphate hydrolases"/>
    <property type="match status" value="1"/>
</dbReference>
<dbReference type="RefSeq" id="WP_346151046.1">
    <property type="nucleotide sequence ID" value="NZ_BAAATE010000019.1"/>
</dbReference>
<gene>
    <name evidence="2" type="ORF">GCM10010412_060820</name>
</gene>
<evidence type="ECO:0000259" key="1">
    <source>
        <dbReference type="Pfam" id="PF13191"/>
    </source>
</evidence>
<dbReference type="InterPro" id="IPR027417">
    <property type="entry name" value="P-loop_NTPase"/>
</dbReference>
<organism evidence="2 3">
    <name type="scientific">Nonomuraea recticatena</name>
    <dbReference type="NCBI Taxonomy" id="46178"/>
    <lineage>
        <taxon>Bacteria</taxon>
        <taxon>Bacillati</taxon>
        <taxon>Actinomycetota</taxon>
        <taxon>Actinomycetes</taxon>
        <taxon>Streptosporangiales</taxon>
        <taxon>Streptosporangiaceae</taxon>
        <taxon>Nonomuraea</taxon>
    </lineage>
</organism>
<dbReference type="Pfam" id="PF13191">
    <property type="entry name" value="AAA_16"/>
    <property type="match status" value="1"/>
</dbReference>
<proteinExistence type="predicted"/>
<feature type="domain" description="Orc1-like AAA ATPase" evidence="1">
    <location>
        <begin position="21"/>
        <end position="76"/>
    </location>
</feature>
<keyword evidence="2" id="KW-0547">Nucleotide-binding</keyword>
<dbReference type="CDD" id="cd00882">
    <property type="entry name" value="Ras_like_GTPase"/>
    <property type="match status" value="1"/>
</dbReference>
<dbReference type="SUPFAM" id="SSF52540">
    <property type="entry name" value="P-loop containing nucleoside triphosphate hydrolases"/>
    <property type="match status" value="1"/>
</dbReference>
<reference evidence="3" key="1">
    <citation type="journal article" date="2019" name="Int. J. Syst. Evol. Microbiol.">
        <title>The Global Catalogue of Microorganisms (GCM) 10K type strain sequencing project: providing services to taxonomists for standard genome sequencing and annotation.</title>
        <authorList>
            <consortium name="The Broad Institute Genomics Platform"/>
            <consortium name="The Broad Institute Genome Sequencing Center for Infectious Disease"/>
            <person name="Wu L."/>
            <person name="Ma J."/>
        </authorList>
    </citation>
    <scope>NUCLEOTIDE SEQUENCE [LARGE SCALE GENOMIC DNA]</scope>
    <source>
        <strain evidence="3">JCM 6835</strain>
    </source>
</reference>
<keyword evidence="3" id="KW-1185">Reference proteome</keyword>
<comment type="caution">
    <text evidence="2">The sequence shown here is derived from an EMBL/GenBank/DDBJ whole genome shotgun (WGS) entry which is preliminary data.</text>
</comment>
<name>A0ABP6F202_9ACTN</name>